<dbReference type="EMBL" id="CP000474">
    <property type="protein sequence ID" value="ABM10068.1"/>
    <property type="molecule type" value="Genomic_DNA"/>
</dbReference>
<gene>
    <name evidence="12" type="ordered locus">AAur_2674</name>
</gene>
<feature type="domain" description="ABC transmembrane type-2" evidence="11">
    <location>
        <begin position="58"/>
        <end position="291"/>
    </location>
</feature>
<comment type="subcellular location">
    <subcellularLocation>
        <location evidence="1">Cell inner membrane</location>
        <topology evidence="1">Multi-pass membrane protein</topology>
    </subcellularLocation>
    <subcellularLocation>
        <location evidence="10">Cell membrane</location>
        <topology evidence="10">Multi-pass membrane protein</topology>
    </subcellularLocation>
</comment>
<keyword evidence="3 10" id="KW-0813">Transport</keyword>
<dbReference type="KEGG" id="aau:AAur_2674"/>
<feature type="transmembrane region" description="Helical" evidence="10">
    <location>
        <begin position="232"/>
        <end position="253"/>
    </location>
</feature>
<evidence type="ECO:0000256" key="7">
    <source>
        <dbReference type="ARBA" id="ARBA00022989"/>
    </source>
</evidence>
<keyword evidence="13" id="KW-1185">Reference proteome</keyword>
<dbReference type="PANTHER" id="PTHR30413:SF8">
    <property type="entry name" value="TRANSPORT PERMEASE PROTEIN"/>
    <property type="match status" value="1"/>
</dbReference>
<organism evidence="12 13">
    <name type="scientific">Paenarthrobacter aurescens (strain TC1)</name>
    <dbReference type="NCBI Taxonomy" id="290340"/>
    <lineage>
        <taxon>Bacteria</taxon>
        <taxon>Bacillati</taxon>
        <taxon>Actinomycetota</taxon>
        <taxon>Actinomycetes</taxon>
        <taxon>Micrococcales</taxon>
        <taxon>Micrococcaceae</taxon>
        <taxon>Paenarthrobacter</taxon>
    </lineage>
</organism>
<dbReference type="PANTHER" id="PTHR30413">
    <property type="entry name" value="INNER MEMBRANE TRANSPORT PERMEASE"/>
    <property type="match status" value="1"/>
</dbReference>
<dbReference type="HOGENOM" id="CLU_060703_3_0_11"/>
<evidence type="ECO:0000313" key="13">
    <source>
        <dbReference type="Proteomes" id="UP000000637"/>
    </source>
</evidence>
<evidence type="ECO:0000256" key="3">
    <source>
        <dbReference type="ARBA" id="ARBA00022448"/>
    </source>
</evidence>
<evidence type="ECO:0000313" key="12">
    <source>
        <dbReference type="EMBL" id="ABM10068.1"/>
    </source>
</evidence>
<dbReference type="PRINTS" id="PR00164">
    <property type="entry name" value="ABC2TRNSPORT"/>
</dbReference>
<evidence type="ECO:0000256" key="5">
    <source>
        <dbReference type="ARBA" id="ARBA00022519"/>
    </source>
</evidence>
<feature type="transmembrane region" description="Helical" evidence="10">
    <location>
        <begin position="170"/>
        <end position="196"/>
    </location>
</feature>
<dbReference type="Pfam" id="PF01061">
    <property type="entry name" value="ABC2_membrane"/>
    <property type="match status" value="1"/>
</dbReference>
<dbReference type="eggNOG" id="COG1682">
    <property type="taxonomic scope" value="Bacteria"/>
</dbReference>
<keyword evidence="7 10" id="KW-1133">Transmembrane helix</keyword>
<keyword evidence="9" id="KW-0046">Antibiotic resistance</keyword>
<proteinExistence type="inferred from homology"/>
<dbReference type="InterPro" id="IPR013525">
    <property type="entry name" value="ABC2_TM"/>
</dbReference>
<evidence type="ECO:0000256" key="6">
    <source>
        <dbReference type="ARBA" id="ARBA00022692"/>
    </source>
</evidence>
<dbReference type="InterPro" id="IPR047817">
    <property type="entry name" value="ABC2_TM_bact-type"/>
</dbReference>
<comment type="similarity">
    <text evidence="2 10">Belongs to the ABC-2 integral membrane protein family.</text>
</comment>
<sequence length="299" mass="33318">MAGNVRSFGAQQVAMTTSTDTYAVPGVGAGLLDVYRRRYLLKLIVRKELRVRYRGSVLGLAWSYVKPLVQYVVLFFALGIVLRVGDQIPNYALYMFSGVIVINFFSEAFSNATRSIVSNAALVKKIYLPRELFPVASVWVAAVHFLPQLVVLLAAALLSGWKPDIMQLIGAALGFVIVAVTATGLGLLAGAVNVFFRDAENIVDMLMMIVTWTSPVLYDWTMIRRLAPPWVLVIYQLNPITVAVELFHWAFWYPTVDRPVELPPHLMWTGLIGLGMAALFLIIGQLVFRRLEGHFAQEV</sequence>
<evidence type="ECO:0000256" key="2">
    <source>
        <dbReference type="ARBA" id="ARBA00007783"/>
    </source>
</evidence>
<dbReference type="PROSITE" id="PS51012">
    <property type="entry name" value="ABC_TM2"/>
    <property type="match status" value="1"/>
</dbReference>
<evidence type="ECO:0000256" key="4">
    <source>
        <dbReference type="ARBA" id="ARBA00022475"/>
    </source>
</evidence>
<dbReference type="STRING" id="290340.AAur_2674"/>
<dbReference type="InterPro" id="IPR000412">
    <property type="entry name" value="ABC_2_transport"/>
</dbReference>
<feature type="transmembrane region" description="Helical" evidence="10">
    <location>
        <begin position="265"/>
        <end position="288"/>
    </location>
</feature>
<reference evidence="12 13" key="1">
    <citation type="journal article" date="2006" name="PLoS Genet.">
        <title>Secrets of soil survival revealed by the genome sequence of Arthrobacter aurescens TC1.</title>
        <authorList>
            <person name="Mongodin E.F."/>
            <person name="Shapir N."/>
            <person name="Daugherty S.C."/>
            <person name="DeBoy R.T."/>
            <person name="Emerson J.B."/>
            <person name="Shvartzbeyn A."/>
            <person name="Radune D."/>
            <person name="Vamathevan J."/>
            <person name="Riggs F."/>
            <person name="Grinberg V."/>
            <person name="Khouri H."/>
            <person name="Wackett L.P."/>
            <person name="Nelson K.E."/>
            <person name="Sadowsky M.J."/>
        </authorList>
    </citation>
    <scope>NUCLEOTIDE SEQUENCE [LARGE SCALE GENOMIC DNA]</scope>
    <source>
        <strain evidence="12 13">TC1</strain>
    </source>
</reference>
<evidence type="ECO:0000256" key="1">
    <source>
        <dbReference type="ARBA" id="ARBA00004429"/>
    </source>
</evidence>
<evidence type="ECO:0000256" key="8">
    <source>
        <dbReference type="ARBA" id="ARBA00023136"/>
    </source>
</evidence>
<keyword evidence="5" id="KW-0997">Cell inner membrane</keyword>
<dbReference type="Proteomes" id="UP000000637">
    <property type="component" value="Chromosome"/>
</dbReference>
<feature type="transmembrane region" description="Helical" evidence="10">
    <location>
        <begin position="68"/>
        <end position="85"/>
    </location>
</feature>
<dbReference type="AlphaFoldDB" id="A1R828"/>
<evidence type="ECO:0000256" key="10">
    <source>
        <dbReference type="RuleBase" id="RU361157"/>
    </source>
</evidence>
<accession>A1R828</accession>
<keyword evidence="8 10" id="KW-0472">Membrane</keyword>
<keyword evidence="6 10" id="KW-0812">Transmembrane</keyword>
<dbReference type="GO" id="GO:0043190">
    <property type="term" value="C:ATP-binding cassette (ABC) transporter complex"/>
    <property type="evidence" value="ECO:0007669"/>
    <property type="project" value="InterPro"/>
</dbReference>
<dbReference type="OrthoDB" id="9789409at2"/>
<dbReference type="GO" id="GO:0046677">
    <property type="term" value="P:response to antibiotic"/>
    <property type="evidence" value="ECO:0007669"/>
    <property type="project" value="UniProtKB-KW"/>
</dbReference>
<protein>
    <recommendedName>
        <fullName evidence="10">Transport permease protein</fullName>
    </recommendedName>
</protein>
<name>A1R828_PAEAT</name>
<dbReference type="GO" id="GO:0140359">
    <property type="term" value="F:ABC-type transporter activity"/>
    <property type="evidence" value="ECO:0007669"/>
    <property type="project" value="InterPro"/>
</dbReference>
<feature type="transmembrane region" description="Helical" evidence="10">
    <location>
        <begin position="92"/>
        <end position="112"/>
    </location>
</feature>
<keyword evidence="4 10" id="KW-1003">Cell membrane</keyword>
<dbReference type="GO" id="GO:0015920">
    <property type="term" value="P:lipopolysaccharide transport"/>
    <property type="evidence" value="ECO:0007669"/>
    <property type="project" value="TreeGrafter"/>
</dbReference>
<feature type="transmembrane region" description="Helical" evidence="10">
    <location>
        <begin position="132"/>
        <end position="158"/>
    </location>
</feature>
<evidence type="ECO:0000256" key="9">
    <source>
        <dbReference type="ARBA" id="ARBA00023251"/>
    </source>
</evidence>
<evidence type="ECO:0000259" key="11">
    <source>
        <dbReference type="PROSITE" id="PS51012"/>
    </source>
</evidence>